<feature type="compositionally biased region" description="Pro residues" evidence="1">
    <location>
        <begin position="1"/>
        <end position="10"/>
    </location>
</feature>
<dbReference type="GO" id="GO:0000981">
    <property type="term" value="F:DNA-binding transcription factor activity, RNA polymerase II-specific"/>
    <property type="evidence" value="ECO:0007669"/>
    <property type="project" value="TreeGrafter"/>
</dbReference>
<dbReference type="EMBL" id="KA647031">
    <property type="protein sequence ID" value="AFP61660.1"/>
    <property type="molecule type" value="mRNA"/>
</dbReference>
<feature type="compositionally biased region" description="Polar residues" evidence="1">
    <location>
        <begin position="276"/>
        <end position="305"/>
    </location>
</feature>
<accession>T1PE74</accession>
<dbReference type="InterPro" id="IPR039165">
    <property type="entry name" value="CREBRF"/>
</dbReference>
<feature type="region of interest" description="Disordered" evidence="1">
    <location>
        <begin position="91"/>
        <end position="129"/>
    </location>
</feature>
<dbReference type="InterPro" id="IPR004827">
    <property type="entry name" value="bZIP"/>
</dbReference>
<feature type="compositionally biased region" description="Low complexity" evidence="1">
    <location>
        <begin position="11"/>
        <end position="22"/>
    </location>
</feature>
<feature type="region of interest" description="Disordered" evidence="1">
    <location>
        <begin position="58"/>
        <end position="78"/>
    </location>
</feature>
<feature type="compositionally biased region" description="Low complexity" evidence="1">
    <location>
        <begin position="366"/>
        <end position="379"/>
    </location>
</feature>
<dbReference type="GO" id="GO:0005634">
    <property type="term" value="C:nucleus"/>
    <property type="evidence" value="ECO:0007669"/>
    <property type="project" value="TreeGrafter"/>
</dbReference>
<dbReference type="GO" id="GO:0000977">
    <property type="term" value="F:RNA polymerase II transcription regulatory region sequence-specific DNA binding"/>
    <property type="evidence" value="ECO:0007669"/>
    <property type="project" value="TreeGrafter"/>
</dbReference>
<dbReference type="PANTHER" id="PTHR21552:SF2">
    <property type="entry name" value="CREB3 REGULATORY FACTOR"/>
    <property type="match status" value="1"/>
</dbReference>
<feature type="region of interest" description="Disordered" evidence="1">
    <location>
        <begin position="362"/>
        <end position="387"/>
    </location>
</feature>
<feature type="compositionally biased region" description="Low complexity" evidence="1">
    <location>
        <begin position="251"/>
        <end position="269"/>
    </location>
</feature>
<dbReference type="VEuPathDB" id="VectorBase:MDOMA2_010854"/>
<reference evidence="3" key="1">
    <citation type="submission" date="2012-08" db="EMBL/GenBank/DDBJ databases">
        <title>Transcriptome of adult Musca domestica launches a platform for comparative house fly gene expression and characterization of differential gene expression among resistant and susceptible house flies.</title>
        <authorList>
            <person name="Liu N."/>
            <person name="Zhang L."/>
            <person name="Li M."/>
            <person name="Reid W."/>
        </authorList>
    </citation>
    <scope>NUCLEOTIDE SEQUENCE</scope>
    <source>
        <strain evidence="3">ALHF</strain>
        <tissue evidence="3">Whole body</tissue>
    </source>
</reference>
<feature type="compositionally biased region" description="Acidic residues" evidence="1">
    <location>
        <begin position="487"/>
        <end position="503"/>
    </location>
</feature>
<proteinExistence type="evidence at transcript level"/>
<evidence type="ECO:0000256" key="1">
    <source>
        <dbReference type="SAM" id="MobiDB-lite"/>
    </source>
</evidence>
<feature type="compositionally biased region" description="Low complexity" evidence="1">
    <location>
        <begin position="510"/>
        <end position="521"/>
    </location>
</feature>
<dbReference type="AlphaFoldDB" id="T1PE74"/>
<evidence type="ECO:0000259" key="2">
    <source>
        <dbReference type="PROSITE" id="PS00036"/>
    </source>
</evidence>
<feature type="domain" description="BZIP" evidence="2">
    <location>
        <begin position="628"/>
        <end position="642"/>
    </location>
</feature>
<dbReference type="VEuPathDB" id="VectorBase:MDOMA2_006686"/>
<dbReference type="GO" id="GO:0006986">
    <property type="term" value="P:response to unfolded protein"/>
    <property type="evidence" value="ECO:0007669"/>
    <property type="project" value="InterPro"/>
</dbReference>
<feature type="compositionally biased region" description="Low complexity" evidence="1">
    <location>
        <begin position="91"/>
        <end position="126"/>
    </location>
</feature>
<feature type="region of interest" description="Disordered" evidence="1">
    <location>
        <begin position="251"/>
        <end position="320"/>
    </location>
</feature>
<organism evidence="3">
    <name type="scientific">Musca domestica</name>
    <name type="common">House fly</name>
    <dbReference type="NCBI Taxonomy" id="7370"/>
    <lineage>
        <taxon>Eukaryota</taxon>
        <taxon>Metazoa</taxon>
        <taxon>Ecdysozoa</taxon>
        <taxon>Arthropoda</taxon>
        <taxon>Hexapoda</taxon>
        <taxon>Insecta</taxon>
        <taxon>Pterygota</taxon>
        <taxon>Neoptera</taxon>
        <taxon>Endopterygota</taxon>
        <taxon>Diptera</taxon>
        <taxon>Brachycera</taxon>
        <taxon>Muscomorpha</taxon>
        <taxon>Muscoidea</taxon>
        <taxon>Muscidae</taxon>
        <taxon>Musca</taxon>
    </lineage>
</organism>
<feature type="region of interest" description="Disordered" evidence="1">
    <location>
        <begin position="463"/>
        <end position="521"/>
    </location>
</feature>
<dbReference type="PANTHER" id="PTHR21552">
    <property type="entry name" value="ADULT RETINA PROTEIN"/>
    <property type="match status" value="1"/>
</dbReference>
<dbReference type="VEuPathDB" id="VectorBase:MDOA000395"/>
<sequence length="738" mass="81145">MPTQPPPPYPSNNQQQQQQPTYTLNGPMAQGYSNLPTQQCMLHRSLTCTCLRTTREGLSPNSVQTMSPAYPNSEPSSDSLNTYANVVIDGASGVSSDGSGSNHLMLQHQQQRQLQQQQQQQQQTQQHSSNLEGQYLGALNNEAAPIDEFNIENFQGGLECNVEELMQQEISIDGLLDINIPLTDVNSSSNVNNSVSNAGHMGAVNNATTLANTTTAPLTTQQQLHAQLQAHLQQQQQQMLQQQQQQQQQHQQQQQQQQQQQNHQSSSSSPYEIYHSTPNKHQLNNTNTFSPGSQSSHSPLQMNSITPPPPHANRSQYQVKSRKMHEIMKKDYSLSPDRNSSIAMLGHSVPANGQGGLLMSSHTAVSPAGSSGYGSANGSSAGGSGSNTGPAVISMNSARKQFYQMVAANDISGNTISRLSSSAPTHLGLDHIWTRREPRQHLLSTGSLAEAESFSSLSTVSVLSPDGHDYSQEDDDDDNSSEFNSDNYDDLSSDNGSDNEDDNTTIRARSNSNSSTQLSTSKGKERYFWQYNVQAKGPKGKRLVFQSKLEDPHVLNEVTDPVFSPNCSVRGIKVYKHSGKARKGDGNDLTPNPRKLNNIGKELDRLSRTINDMTPVSELPFNVRPKSRKEKNKLASRACRLKKKAQHEANKIKLYGLEIEHKRLLNAISDIKQNLALKYRQRNVGESSEETDKQIERIYKHAIGGLAIAGSTTDFVNKVLVNVKNGQPSGGLEELKNT</sequence>
<feature type="region of interest" description="Disordered" evidence="1">
    <location>
        <begin position="1"/>
        <end position="30"/>
    </location>
</feature>
<evidence type="ECO:0000313" key="3">
    <source>
        <dbReference type="EMBL" id="AFP61660.1"/>
    </source>
</evidence>
<dbReference type="CDD" id="cd14809">
    <property type="entry name" value="bZIP_AUREO-like"/>
    <property type="match status" value="1"/>
</dbReference>
<protein>
    <submittedName>
        <fullName evidence="3">Basic region leucine zipper</fullName>
    </submittedName>
</protein>
<dbReference type="PROSITE" id="PS00036">
    <property type="entry name" value="BZIP_BASIC"/>
    <property type="match status" value="1"/>
</dbReference>
<name>T1PE74_MUSDO</name>